<accession>A0A4V5MMQ9</accession>
<organism evidence="1 2">
    <name type="scientific">Sphingobacterium olei</name>
    <dbReference type="NCBI Taxonomy" id="2571155"/>
    <lineage>
        <taxon>Bacteria</taxon>
        <taxon>Pseudomonadati</taxon>
        <taxon>Bacteroidota</taxon>
        <taxon>Sphingobacteriia</taxon>
        <taxon>Sphingobacteriales</taxon>
        <taxon>Sphingobacteriaceae</taxon>
        <taxon>Sphingobacterium</taxon>
    </lineage>
</organism>
<dbReference type="AlphaFoldDB" id="A0A4V5MMQ9"/>
<dbReference type="OrthoDB" id="798308at2"/>
<name>A0A4V5MMQ9_9SPHI</name>
<dbReference type="RefSeq" id="WP_136900145.1">
    <property type="nucleotide sequence ID" value="NZ_SUME01000002.1"/>
</dbReference>
<dbReference type="Proteomes" id="UP000306808">
    <property type="component" value="Unassembled WGS sequence"/>
</dbReference>
<evidence type="ECO:0000313" key="1">
    <source>
        <dbReference type="EMBL" id="TJZ61788.1"/>
    </source>
</evidence>
<gene>
    <name evidence="1" type="ORF">FAZ15_04530</name>
</gene>
<comment type="caution">
    <text evidence="1">The sequence shown here is derived from an EMBL/GenBank/DDBJ whole genome shotgun (WGS) entry which is preliminary data.</text>
</comment>
<reference evidence="1 2" key="1">
    <citation type="submission" date="2019-04" db="EMBL/GenBank/DDBJ databases">
        <title>Sphingobacterium olei sp. nov., isolated from oil-contaminated soil.</title>
        <authorList>
            <person name="Liu B."/>
        </authorList>
    </citation>
    <scope>NUCLEOTIDE SEQUENCE [LARGE SCALE GENOMIC DNA]</scope>
    <source>
        <strain evidence="1 2">HAL-9</strain>
    </source>
</reference>
<keyword evidence="2" id="KW-1185">Reference proteome</keyword>
<sequence>MTTITAKISNEKDVKVLKEILERFGIQYIIDESAEDYTFSKAQIADFERSQLEFLEGKTTAKSWDDIKKN</sequence>
<proteinExistence type="predicted"/>
<evidence type="ECO:0000313" key="2">
    <source>
        <dbReference type="Proteomes" id="UP000306808"/>
    </source>
</evidence>
<protein>
    <submittedName>
        <fullName evidence="1">Uncharacterized protein</fullName>
    </submittedName>
</protein>
<dbReference type="EMBL" id="SUME01000002">
    <property type="protein sequence ID" value="TJZ61788.1"/>
    <property type="molecule type" value="Genomic_DNA"/>
</dbReference>